<gene>
    <name evidence="2" type="ORF">PAUR_a0342</name>
</gene>
<feature type="domain" description="DUF7878" evidence="1">
    <location>
        <begin position="23"/>
        <end position="130"/>
    </location>
</feature>
<accession>A0ABR9E7R8</accession>
<evidence type="ECO:0000313" key="3">
    <source>
        <dbReference type="Proteomes" id="UP000615755"/>
    </source>
</evidence>
<dbReference type="RefSeq" id="WP_192506511.1">
    <property type="nucleotide sequence ID" value="NZ_AQGV01000011.1"/>
</dbReference>
<keyword evidence="3" id="KW-1185">Reference proteome</keyword>
<proteinExistence type="predicted"/>
<comment type="caution">
    <text evidence="2">The sequence shown here is derived from an EMBL/GenBank/DDBJ whole genome shotgun (WGS) entry which is preliminary data.</text>
</comment>
<protein>
    <recommendedName>
        <fullName evidence="1">DUF7878 domain-containing protein</fullName>
    </recommendedName>
</protein>
<sequence length="142" mass="16191">MDSISCEINFKIVTKPEEPYTELALSQVDGNLNIRNAGVLIFNEDDICLAEFAAKLSAWLCEGYPRELFIYESMDYEEPYIIMLEAFDGDGAYLSSPWMNDGISSPLVIRLGDFIIAARLFLNKFEEELSNISSIYCYKVRD</sequence>
<organism evidence="2 3">
    <name type="scientific">Pseudoalteromonas aurantia 208</name>
    <dbReference type="NCBI Taxonomy" id="1314867"/>
    <lineage>
        <taxon>Bacteria</taxon>
        <taxon>Pseudomonadati</taxon>
        <taxon>Pseudomonadota</taxon>
        <taxon>Gammaproteobacteria</taxon>
        <taxon>Alteromonadales</taxon>
        <taxon>Pseudoalteromonadaceae</taxon>
        <taxon>Pseudoalteromonas</taxon>
    </lineage>
</organism>
<reference evidence="2 3" key="1">
    <citation type="submission" date="2015-03" db="EMBL/GenBank/DDBJ databases">
        <title>Genome sequence of Pseudoalteromonas aurantia.</title>
        <authorList>
            <person name="Xie B.-B."/>
            <person name="Rong J.-C."/>
            <person name="Qin Q.-L."/>
            <person name="Zhang Y.-Z."/>
        </authorList>
    </citation>
    <scope>NUCLEOTIDE SEQUENCE [LARGE SCALE GENOMIC DNA]</scope>
    <source>
        <strain evidence="2 3">208</strain>
    </source>
</reference>
<dbReference type="InterPro" id="IPR057200">
    <property type="entry name" value="DUF7878"/>
</dbReference>
<dbReference type="Pfam" id="PF25297">
    <property type="entry name" value="DUF7878"/>
    <property type="match status" value="1"/>
</dbReference>
<dbReference type="EMBL" id="AQGV01000011">
    <property type="protein sequence ID" value="MBE0367046.1"/>
    <property type="molecule type" value="Genomic_DNA"/>
</dbReference>
<name>A0ABR9E7R8_9GAMM</name>
<evidence type="ECO:0000313" key="2">
    <source>
        <dbReference type="EMBL" id="MBE0367046.1"/>
    </source>
</evidence>
<evidence type="ECO:0000259" key="1">
    <source>
        <dbReference type="Pfam" id="PF25297"/>
    </source>
</evidence>
<dbReference type="Proteomes" id="UP000615755">
    <property type="component" value="Unassembled WGS sequence"/>
</dbReference>